<dbReference type="Proteomes" id="UP000002482">
    <property type="component" value="Chromosome"/>
</dbReference>
<dbReference type="RefSeq" id="WP_013593188.1">
    <property type="nucleotide sequence ID" value="NC_015138.1"/>
</dbReference>
<dbReference type="EMBL" id="CP002521">
    <property type="protein sequence ID" value="ADX44635.1"/>
    <property type="molecule type" value="Genomic_DNA"/>
</dbReference>
<feature type="transmembrane region" description="Helical" evidence="1">
    <location>
        <begin position="57"/>
        <end position="79"/>
    </location>
</feature>
<evidence type="ECO:0000313" key="2">
    <source>
        <dbReference type="EMBL" id="ADX44635.1"/>
    </source>
</evidence>
<dbReference type="GeneID" id="34239878"/>
<dbReference type="AlphaFoldDB" id="F0Q7V1"/>
<proteinExistence type="predicted"/>
<feature type="transmembrane region" description="Helical" evidence="1">
    <location>
        <begin position="129"/>
        <end position="148"/>
    </location>
</feature>
<accession>F0Q7V1</accession>
<organism evidence="2 3">
    <name type="scientific">Paracidovorax avenae (strain ATCC 19860 / DSM 7227 / CCUG 15838 / JCM 20985 / LMG 2117 / NCPPB 1011)</name>
    <name type="common">Acidovorax avenae</name>
    <dbReference type="NCBI Taxonomy" id="643561"/>
    <lineage>
        <taxon>Bacteria</taxon>
        <taxon>Pseudomonadati</taxon>
        <taxon>Pseudomonadota</taxon>
        <taxon>Betaproteobacteria</taxon>
        <taxon>Burkholderiales</taxon>
        <taxon>Comamonadaceae</taxon>
        <taxon>Paracidovorax</taxon>
    </lineage>
</organism>
<feature type="transmembrane region" description="Helical" evidence="1">
    <location>
        <begin position="31"/>
        <end position="51"/>
    </location>
</feature>
<feature type="transmembrane region" description="Helical" evidence="1">
    <location>
        <begin position="91"/>
        <end position="109"/>
    </location>
</feature>
<gene>
    <name evidence="2" type="ordered locus">Acav_0712</name>
</gene>
<dbReference type="OrthoDB" id="9985266at2"/>
<feature type="transmembrane region" description="Helical" evidence="1">
    <location>
        <begin position="6"/>
        <end position="24"/>
    </location>
</feature>
<name>F0Q7V1_PARA1</name>
<reference evidence="2" key="1">
    <citation type="submission" date="2011-02" db="EMBL/GenBank/DDBJ databases">
        <title>Complete sequence of Acidovorax avenae subsp. avenae ATCC 19860.</title>
        <authorList>
            <consortium name="US DOE Joint Genome Institute"/>
            <person name="Lucas S."/>
            <person name="Copeland A."/>
            <person name="Lapidus A."/>
            <person name="Cheng J.-F."/>
            <person name="Goodwin L."/>
            <person name="Pitluck S."/>
            <person name="Chertkov O."/>
            <person name="Held B."/>
            <person name="Detter J.C."/>
            <person name="Han C."/>
            <person name="Tapia R."/>
            <person name="Land M."/>
            <person name="Hauser L."/>
            <person name="Kyrpides N."/>
            <person name="Ivanova N."/>
            <person name="Ovchinnikova G."/>
            <person name="Pagani I."/>
            <person name="Gordon S."/>
            <person name="Woyke T."/>
        </authorList>
    </citation>
    <scope>NUCLEOTIDE SEQUENCE</scope>
    <source>
        <strain evidence="2">ATCC 19860</strain>
    </source>
</reference>
<keyword evidence="3" id="KW-1185">Reference proteome</keyword>
<evidence type="ECO:0000313" key="3">
    <source>
        <dbReference type="Proteomes" id="UP000002482"/>
    </source>
</evidence>
<sequence>MQDLLLVFYLASLGALAGVLLVGLKRVRFEFAIVFFLIITLFAGLCLKAAIGAMDAWWKLGAVAAVSCLCFVVACRSWSEEATAVGGQSRWSQALFALVLLGFSTGYAFHSDVLMMGFLVGRDEQLAMWPLWLSGTLAMGLVGMRLLLQLSKKSPRRAKSEGR</sequence>
<protein>
    <submittedName>
        <fullName evidence="2">Zinc ABC transporter permease</fullName>
    </submittedName>
</protein>
<keyword evidence="1" id="KW-0812">Transmembrane</keyword>
<dbReference type="KEGG" id="aaa:Acav_0712"/>
<evidence type="ECO:0000256" key="1">
    <source>
        <dbReference type="SAM" id="Phobius"/>
    </source>
</evidence>
<keyword evidence="1" id="KW-1133">Transmembrane helix</keyword>
<keyword evidence="1" id="KW-0472">Membrane</keyword>
<dbReference type="HOGENOM" id="CLU_1623578_0_0_4"/>